<protein>
    <submittedName>
        <fullName evidence="1">Uncharacterized protein</fullName>
    </submittedName>
</protein>
<keyword evidence="2" id="KW-1185">Reference proteome</keyword>
<gene>
    <name evidence="1" type="ORF">Goe4_c00220</name>
</gene>
<name>A0A386KT07_9CAUD</name>
<proteinExistence type="predicted"/>
<accession>A0A386KT07</accession>
<organism evidence="1 2">
    <name type="scientific">Bacillus phage vB_BthP-Goe4</name>
    <dbReference type="NCBI Taxonomy" id="2315470"/>
    <lineage>
        <taxon>Viruses</taxon>
        <taxon>Duplodnaviria</taxon>
        <taxon>Heunggongvirae</taxon>
        <taxon>Uroviricota</taxon>
        <taxon>Caudoviricetes</taxon>
        <taxon>Salasmaviridae</taxon>
        <taxon>Northropvirinae</taxon>
        <taxon>Claudivirus</taxon>
        <taxon>Claudivirus Goe4</taxon>
    </lineage>
</organism>
<evidence type="ECO:0000313" key="2">
    <source>
        <dbReference type="Proteomes" id="UP000274079"/>
    </source>
</evidence>
<sequence length="69" mass="8519">MIKFTIDCAETSYDVYHYDEILKKYWYNREERIIVLKDINELINLQKELNNDLILGNYNSILIYDYYIE</sequence>
<dbReference type="Proteomes" id="UP000274079">
    <property type="component" value="Segment"/>
</dbReference>
<evidence type="ECO:0000313" key="1">
    <source>
        <dbReference type="EMBL" id="AYD87731.1"/>
    </source>
</evidence>
<dbReference type="EMBL" id="MH817022">
    <property type="protein sequence ID" value="AYD87731.1"/>
    <property type="molecule type" value="Genomic_DNA"/>
</dbReference>
<reference evidence="1 2" key="1">
    <citation type="journal article" date="2018" name="Viruses">
        <title>Genomic Analysis of the Recent Viral Isolate vB_BthP-Goe4 Reveals Increased Diversity of #29-Like Phages.</title>
        <authorList>
            <person name="Schilling T."/>
            <person name="Hoppert M."/>
            <person name="Hertel R."/>
        </authorList>
    </citation>
    <scope>NUCLEOTIDE SEQUENCE [LARGE SCALE GENOMIC DNA]</scope>
    <source>
        <strain evidence="1 2">Goe4</strain>
    </source>
</reference>